<dbReference type="SUPFAM" id="SSF63867">
    <property type="entry name" value="MoeA C-terminal domain-like"/>
    <property type="match status" value="1"/>
</dbReference>
<dbReference type="Pfam" id="PF03454">
    <property type="entry name" value="MoeA_C"/>
    <property type="match status" value="1"/>
</dbReference>
<dbReference type="NCBIfam" id="NF045515">
    <property type="entry name" value="Glp_gephyrin"/>
    <property type="match status" value="1"/>
</dbReference>
<feature type="region of interest" description="Disordered" evidence="12">
    <location>
        <begin position="413"/>
        <end position="438"/>
    </location>
</feature>
<dbReference type="InterPro" id="IPR036135">
    <property type="entry name" value="MoeA_linker/N_sf"/>
</dbReference>
<dbReference type="GO" id="GO:0046872">
    <property type="term" value="F:metal ion binding"/>
    <property type="evidence" value="ECO:0007669"/>
    <property type="project" value="UniProtKB-UniRule"/>
</dbReference>
<dbReference type="Gene3D" id="2.170.190.11">
    <property type="entry name" value="Molybdopterin biosynthesis moea protein, domain 3"/>
    <property type="match status" value="1"/>
</dbReference>
<keyword evidence="15" id="KW-1185">Reference proteome</keyword>
<comment type="pathway">
    <text evidence="3 11">Cofactor biosynthesis; molybdopterin biosynthesis.</text>
</comment>
<dbReference type="EMBL" id="OBQK01000002">
    <property type="protein sequence ID" value="SOC53997.1"/>
    <property type="molecule type" value="Genomic_DNA"/>
</dbReference>
<name>A0A285VJF5_9MICO</name>
<dbReference type="UniPathway" id="UPA00344"/>
<gene>
    <name evidence="14" type="ORF">SAMN05421879_102305</name>
</gene>
<comment type="catalytic activity">
    <reaction evidence="10">
        <text>adenylyl-molybdopterin + molybdate = Mo-molybdopterin + AMP + H(+)</text>
        <dbReference type="Rhea" id="RHEA:35047"/>
        <dbReference type="ChEBI" id="CHEBI:15378"/>
        <dbReference type="ChEBI" id="CHEBI:36264"/>
        <dbReference type="ChEBI" id="CHEBI:62727"/>
        <dbReference type="ChEBI" id="CHEBI:71302"/>
        <dbReference type="ChEBI" id="CHEBI:456215"/>
        <dbReference type="EC" id="2.10.1.1"/>
    </reaction>
</comment>
<evidence type="ECO:0000256" key="1">
    <source>
        <dbReference type="ARBA" id="ARBA00001946"/>
    </source>
</evidence>
<proteinExistence type="inferred from homology"/>
<dbReference type="SUPFAM" id="SSF53218">
    <property type="entry name" value="Molybdenum cofactor biosynthesis proteins"/>
    <property type="match status" value="1"/>
</dbReference>
<evidence type="ECO:0000256" key="4">
    <source>
        <dbReference type="ARBA" id="ARBA00010763"/>
    </source>
</evidence>
<keyword evidence="8 11" id="KW-0460">Magnesium</keyword>
<evidence type="ECO:0000256" key="2">
    <source>
        <dbReference type="ARBA" id="ARBA00002901"/>
    </source>
</evidence>
<protein>
    <recommendedName>
        <fullName evidence="11">Molybdopterin molybdenumtransferase</fullName>
        <ecNumber evidence="11">2.10.1.1</ecNumber>
    </recommendedName>
</protein>
<dbReference type="GO" id="GO:0006777">
    <property type="term" value="P:Mo-molybdopterin cofactor biosynthetic process"/>
    <property type="evidence" value="ECO:0007669"/>
    <property type="project" value="UniProtKB-UniRule"/>
</dbReference>
<organism evidence="14 15">
    <name type="scientific">Ornithinimicrobium cerasi</name>
    <dbReference type="NCBI Taxonomy" id="2248773"/>
    <lineage>
        <taxon>Bacteria</taxon>
        <taxon>Bacillati</taxon>
        <taxon>Actinomycetota</taxon>
        <taxon>Actinomycetes</taxon>
        <taxon>Micrococcales</taxon>
        <taxon>Ornithinimicrobiaceae</taxon>
        <taxon>Ornithinimicrobium</taxon>
    </lineage>
</organism>
<evidence type="ECO:0000256" key="6">
    <source>
        <dbReference type="ARBA" id="ARBA00022679"/>
    </source>
</evidence>
<evidence type="ECO:0000313" key="15">
    <source>
        <dbReference type="Proteomes" id="UP000219688"/>
    </source>
</evidence>
<dbReference type="FunFam" id="3.40.980.10:FF:000004">
    <property type="entry name" value="Molybdopterin molybdenumtransferase"/>
    <property type="match status" value="1"/>
</dbReference>
<keyword evidence="9 11" id="KW-0501">Molybdenum cofactor biosynthesis</keyword>
<evidence type="ECO:0000256" key="5">
    <source>
        <dbReference type="ARBA" id="ARBA00022505"/>
    </source>
</evidence>
<dbReference type="RefSeq" id="WP_097187329.1">
    <property type="nucleotide sequence ID" value="NZ_OBQK01000002.1"/>
</dbReference>
<dbReference type="Gene3D" id="3.40.980.10">
    <property type="entry name" value="MoaB/Mog-like domain"/>
    <property type="match status" value="1"/>
</dbReference>
<dbReference type="AlphaFoldDB" id="A0A285VJF5"/>
<dbReference type="GO" id="GO:0061599">
    <property type="term" value="F:molybdopterin molybdotransferase activity"/>
    <property type="evidence" value="ECO:0007669"/>
    <property type="project" value="UniProtKB-UniRule"/>
</dbReference>
<dbReference type="InterPro" id="IPR005110">
    <property type="entry name" value="MoeA_linker/N"/>
</dbReference>
<dbReference type="InterPro" id="IPR036425">
    <property type="entry name" value="MoaB/Mog-like_dom_sf"/>
</dbReference>
<keyword evidence="6 11" id="KW-0808">Transferase</keyword>
<dbReference type="Pfam" id="PF03453">
    <property type="entry name" value="MoeA_N"/>
    <property type="match status" value="1"/>
</dbReference>
<dbReference type="InterPro" id="IPR038987">
    <property type="entry name" value="MoeA-like"/>
</dbReference>
<dbReference type="CDD" id="cd00887">
    <property type="entry name" value="MoeA"/>
    <property type="match status" value="1"/>
</dbReference>
<evidence type="ECO:0000256" key="10">
    <source>
        <dbReference type="ARBA" id="ARBA00047317"/>
    </source>
</evidence>
<dbReference type="PANTHER" id="PTHR10192">
    <property type="entry name" value="MOLYBDOPTERIN BIOSYNTHESIS PROTEIN"/>
    <property type="match status" value="1"/>
</dbReference>
<reference evidence="15" key="1">
    <citation type="submission" date="2017-08" db="EMBL/GenBank/DDBJ databases">
        <authorList>
            <person name="Varghese N."/>
            <person name="Submissions S."/>
        </authorList>
    </citation>
    <scope>NUCLEOTIDE SEQUENCE [LARGE SCALE GENOMIC DNA]</scope>
    <source>
        <strain evidence="15">USBA17B2</strain>
    </source>
</reference>
<evidence type="ECO:0000259" key="13">
    <source>
        <dbReference type="SMART" id="SM00852"/>
    </source>
</evidence>
<dbReference type="NCBIfam" id="TIGR00177">
    <property type="entry name" value="molyb_syn"/>
    <property type="match status" value="1"/>
</dbReference>
<feature type="domain" description="MoaB/Mog" evidence="13">
    <location>
        <begin position="179"/>
        <end position="318"/>
    </location>
</feature>
<evidence type="ECO:0000256" key="3">
    <source>
        <dbReference type="ARBA" id="ARBA00005046"/>
    </source>
</evidence>
<dbReference type="EC" id="2.10.1.1" evidence="11"/>
<dbReference type="SUPFAM" id="SSF63882">
    <property type="entry name" value="MoeA N-terminal region -like"/>
    <property type="match status" value="1"/>
</dbReference>
<dbReference type="Gene3D" id="3.90.105.10">
    <property type="entry name" value="Molybdopterin biosynthesis moea protein, domain 2"/>
    <property type="match status" value="1"/>
</dbReference>
<dbReference type="InterPro" id="IPR001453">
    <property type="entry name" value="MoaB/Mog_dom"/>
</dbReference>
<accession>A0A285VJF5</accession>
<dbReference type="Pfam" id="PF00994">
    <property type="entry name" value="MoCF_biosynth"/>
    <property type="match status" value="1"/>
</dbReference>
<evidence type="ECO:0000256" key="8">
    <source>
        <dbReference type="ARBA" id="ARBA00022842"/>
    </source>
</evidence>
<feature type="compositionally biased region" description="Gly residues" evidence="12">
    <location>
        <begin position="428"/>
        <end position="438"/>
    </location>
</feature>
<dbReference type="InterPro" id="IPR005111">
    <property type="entry name" value="MoeA_C_domain_IV"/>
</dbReference>
<keyword evidence="7 11" id="KW-0479">Metal-binding</keyword>
<dbReference type="PANTHER" id="PTHR10192:SF5">
    <property type="entry name" value="GEPHYRIN"/>
    <property type="match status" value="1"/>
</dbReference>
<sequence>MISVEEHLESILRQVGPVGTVVLPVPRAHGLVTAGDVVSRADLPRFDNSSMDGYAVSRADLEGVTAEEVRLLPVAGDIAAGDAVPHRLEPGTVWRIMTGAPVPEGADAVVRVEDTDGHPREAQFRVHPEEGANIRRRGEDLRVGDVVVPAGTRLGAPQIAAVVSAGVSEVEVVGPVRVVILSTGDELVPAGAEVGRGQIVDSNGPMLEALVREAGCFPVHVGHLRDDEGATRKEIRRHLETADAVITTGGVSKGEFDLVKKVLTGEGTMEFVEVAMQPGKPQGFGVLGRRKVPVFTLPGNPVSTLVSFEVFVRPALEARADRRTSEGTATGFATTSWPSAKGRRTYTRVRLSPDSAGGYAVEPAGGSGSHLLGGLATADALAISDEDTEEVLAGSEVELLLLRPRREIDARLTAETEALTGGDEGEGTDGSGTGKHRE</sequence>
<dbReference type="Gene3D" id="2.40.340.10">
    <property type="entry name" value="MoeA, C-terminal, domain IV"/>
    <property type="match status" value="1"/>
</dbReference>
<dbReference type="InterPro" id="IPR036688">
    <property type="entry name" value="MoeA_C_domain_IV_sf"/>
</dbReference>
<dbReference type="SMART" id="SM00852">
    <property type="entry name" value="MoCF_biosynth"/>
    <property type="match status" value="1"/>
</dbReference>
<evidence type="ECO:0000313" key="14">
    <source>
        <dbReference type="EMBL" id="SOC53997.1"/>
    </source>
</evidence>
<dbReference type="Proteomes" id="UP000219688">
    <property type="component" value="Unassembled WGS sequence"/>
</dbReference>
<dbReference type="FunFam" id="2.170.190.11:FF:000001">
    <property type="entry name" value="Molybdopterin molybdenumtransferase"/>
    <property type="match status" value="1"/>
</dbReference>
<keyword evidence="5 11" id="KW-0500">Molybdenum</keyword>
<dbReference type="GO" id="GO:0005829">
    <property type="term" value="C:cytosol"/>
    <property type="evidence" value="ECO:0007669"/>
    <property type="project" value="TreeGrafter"/>
</dbReference>
<evidence type="ECO:0000256" key="11">
    <source>
        <dbReference type="RuleBase" id="RU365090"/>
    </source>
</evidence>
<comment type="cofactor">
    <cofactor evidence="1 11">
        <name>Mg(2+)</name>
        <dbReference type="ChEBI" id="CHEBI:18420"/>
    </cofactor>
</comment>
<evidence type="ECO:0000256" key="7">
    <source>
        <dbReference type="ARBA" id="ARBA00022723"/>
    </source>
</evidence>
<comment type="function">
    <text evidence="2 11">Catalyzes the insertion of molybdate into adenylated molybdopterin with the concomitant release of AMP.</text>
</comment>
<comment type="similarity">
    <text evidence="4 11">Belongs to the MoeA family.</text>
</comment>
<evidence type="ECO:0000256" key="9">
    <source>
        <dbReference type="ARBA" id="ARBA00023150"/>
    </source>
</evidence>
<evidence type="ECO:0000256" key="12">
    <source>
        <dbReference type="SAM" id="MobiDB-lite"/>
    </source>
</evidence>